<sequence length="177" mass="20057">MMPSTLCKLLRTKSWWCAREETFSDNFPLLPVSAPPYRRVVAMANMMVVSQPGVVLPAVSSSHWSTGVFDCFEDLPSCCFGFWCFWCFTCRTSREYGECLCLPLVDFFGLGGCVPAIAMAMRAEMRQRYGIRGSLVEDFGYSFFLAPCVYCQMSREMKARQLATVTILHSNPSPYPR</sequence>
<organism evidence="2 3">
    <name type="scientific">Coilia grayii</name>
    <name type="common">Gray's grenadier anchovy</name>
    <dbReference type="NCBI Taxonomy" id="363190"/>
    <lineage>
        <taxon>Eukaryota</taxon>
        <taxon>Metazoa</taxon>
        <taxon>Chordata</taxon>
        <taxon>Craniata</taxon>
        <taxon>Vertebrata</taxon>
        <taxon>Euteleostomi</taxon>
        <taxon>Actinopterygii</taxon>
        <taxon>Neopterygii</taxon>
        <taxon>Teleostei</taxon>
        <taxon>Clupei</taxon>
        <taxon>Clupeiformes</taxon>
        <taxon>Clupeoidei</taxon>
        <taxon>Engraulidae</taxon>
        <taxon>Coilinae</taxon>
        <taxon>Coilia</taxon>
    </lineage>
</organism>
<accession>A0ABD1IYU9</accession>
<dbReference type="InterPro" id="IPR006461">
    <property type="entry name" value="PLAC_motif_containing"/>
</dbReference>
<name>A0ABD1IYU9_9TELE</name>
<dbReference type="EMBL" id="JBHFQA010000022">
    <property type="protein sequence ID" value="KAL2079056.1"/>
    <property type="molecule type" value="Genomic_DNA"/>
</dbReference>
<protein>
    <submittedName>
        <fullName evidence="2">Uncharacterized protein</fullName>
    </submittedName>
</protein>
<comment type="similarity">
    <text evidence="1">Belongs to the cornifelin family.</text>
</comment>
<proteinExistence type="inferred from homology"/>
<dbReference type="Proteomes" id="UP001591681">
    <property type="component" value="Unassembled WGS sequence"/>
</dbReference>
<reference evidence="2 3" key="1">
    <citation type="submission" date="2024-09" db="EMBL/GenBank/DDBJ databases">
        <title>A chromosome-level genome assembly of Gray's grenadier anchovy, Coilia grayii.</title>
        <authorList>
            <person name="Fu Z."/>
        </authorList>
    </citation>
    <scope>NUCLEOTIDE SEQUENCE [LARGE SCALE GENOMIC DNA]</scope>
    <source>
        <strain evidence="2">G4</strain>
        <tissue evidence="2">Muscle</tissue>
    </source>
</reference>
<comment type="caution">
    <text evidence="2">The sequence shown here is derived from an EMBL/GenBank/DDBJ whole genome shotgun (WGS) entry which is preliminary data.</text>
</comment>
<keyword evidence="3" id="KW-1185">Reference proteome</keyword>
<evidence type="ECO:0000256" key="1">
    <source>
        <dbReference type="ARBA" id="ARBA00009024"/>
    </source>
</evidence>
<evidence type="ECO:0000313" key="3">
    <source>
        <dbReference type="Proteomes" id="UP001591681"/>
    </source>
</evidence>
<dbReference type="NCBIfam" id="TIGR01571">
    <property type="entry name" value="A_thal_Cys_rich"/>
    <property type="match status" value="1"/>
</dbReference>
<dbReference type="Pfam" id="PF04749">
    <property type="entry name" value="PLAC8"/>
    <property type="match status" value="1"/>
</dbReference>
<dbReference type="PANTHER" id="PTHR15907">
    <property type="entry name" value="DUF614 FAMILY PROTEIN-RELATED"/>
    <property type="match status" value="1"/>
</dbReference>
<evidence type="ECO:0000313" key="2">
    <source>
        <dbReference type="EMBL" id="KAL2079056.1"/>
    </source>
</evidence>
<dbReference type="AlphaFoldDB" id="A0ABD1IYU9"/>
<gene>
    <name evidence="2" type="ORF">ACEWY4_024800</name>
</gene>